<organism evidence="9 10">
    <name type="scientific">Paenibacillus chartarius</name>
    <dbReference type="NCBI Taxonomy" id="747481"/>
    <lineage>
        <taxon>Bacteria</taxon>
        <taxon>Bacillati</taxon>
        <taxon>Bacillota</taxon>
        <taxon>Bacilli</taxon>
        <taxon>Bacillales</taxon>
        <taxon>Paenibacillaceae</taxon>
        <taxon>Paenibacillus</taxon>
    </lineage>
</organism>
<dbReference type="SUPFAM" id="SSF161098">
    <property type="entry name" value="MetI-like"/>
    <property type="match status" value="1"/>
</dbReference>
<evidence type="ECO:0000256" key="4">
    <source>
        <dbReference type="ARBA" id="ARBA00022692"/>
    </source>
</evidence>
<dbReference type="Proteomes" id="UP001589776">
    <property type="component" value="Unassembled WGS sequence"/>
</dbReference>
<dbReference type="EMBL" id="JBHLWN010000063">
    <property type="protein sequence ID" value="MFC0213800.1"/>
    <property type="molecule type" value="Genomic_DNA"/>
</dbReference>
<evidence type="ECO:0000256" key="6">
    <source>
        <dbReference type="ARBA" id="ARBA00023136"/>
    </source>
</evidence>
<keyword evidence="6 7" id="KW-0472">Membrane</keyword>
<comment type="caution">
    <text evidence="9">The sequence shown here is derived from an EMBL/GenBank/DDBJ whole genome shotgun (WGS) entry which is preliminary data.</text>
</comment>
<name>A0ABV6DMC8_9BACL</name>
<reference evidence="9 10" key="1">
    <citation type="submission" date="2024-09" db="EMBL/GenBank/DDBJ databases">
        <authorList>
            <person name="Sun Q."/>
            <person name="Mori K."/>
        </authorList>
    </citation>
    <scope>NUCLEOTIDE SEQUENCE [LARGE SCALE GENOMIC DNA]</scope>
    <source>
        <strain evidence="9 10">CCM 7759</strain>
    </source>
</reference>
<proteinExistence type="predicted"/>
<evidence type="ECO:0000256" key="5">
    <source>
        <dbReference type="ARBA" id="ARBA00022989"/>
    </source>
</evidence>
<dbReference type="Gene3D" id="1.10.3720.10">
    <property type="entry name" value="MetI-like"/>
    <property type="match status" value="1"/>
</dbReference>
<evidence type="ECO:0000313" key="10">
    <source>
        <dbReference type="Proteomes" id="UP001589776"/>
    </source>
</evidence>
<dbReference type="CDD" id="cd06261">
    <property type="entry name" value="TM_PBP2"/>
    <property type="match status" value="1"/>
</dbReference>
<feature type="transmembrane region" description="Helical" evidence="7">
    <location>
        <begin position="20"/>
        <end position="45"/>
    </location>
</feature>
<comment type="subcellular location">
    <subcellularLocation>
        <location evidence="1">Cell membrane</location>
        <topology evidence="1">Multi-pass membrane protein</topology>
    </subcellularLocation>
</comment>
<dbReference type="RefSeq" id="WP_377471137.1">
    <property type="nucleotide sequence ID" value="NZ_JBHLWN010000063.1"/>
</dbReference>
<dbReference type="InterPro" id="IPR035906">
    <property type="entry name" value="MetI-like_sf"/>
</dbReference>
<keyword evidence="4 7" id="KW-0812">Transmembrane</keyword>
<keyword evidence="10" id="KW-1185">Reference proteome</keyword>
<evidence type="ECO:0000256" key="1">
    <source>
        <dbReference type="ARBA" id="ARBA00004651"/>
    </source>
</evidence>
<evidence type="ECO:0000313" key="9">
    <source>
        <dbReference type="EMBL" id="MFC0213800.1"/>
    </source>
</evidence>
<dbReference type="Pfam" id="PF00528">
    <property type="entry name" value="BPD_transp_1"/>
    <property type="match status" value="1"/>
</dbReference>
<evidence type="ECO:0000256" key="3">
    <source>
        <dbReference type="ARBA" id="ARBA00022475"/>
    </source>
</evidence>
<dbReference type="InterPro" id="IPR000515">
    <property type="entry name" value="MetI-like"/>
</dbReference>
<dbReference type="PANTHER" id="PTHR43163:SF6">
    <property type="entry name" value="DIPEPTIDE TRANSPORT SYSTEM PERMEASE PROTEIN DPPB-RELATED"/>
    <property type="match status" value="1"/>
</dbReference>
<feature type="transmembrane region" description="Helical" evidence="7">
    <location>
        <begin position="57"/>
        <end position="75"/>
    </location>
</feature>
<dbReference type="PANTHER" id="PTHR43163">
    <property type="entry name" value="DIPEPTIDE TRANSPORT SYSTEM PERMEASE PROTEIN DPPB-RELATED"/>
    <property type="match status" value="1"/>
</dbReference>
<evidence type="ECO:0000256" key="2">
    <source>
        <dbReference type="ARBA" id="ARBA00022448"/>
    </source>
</evidence>
<sequence>MDLGFSYDQPPGEEELFGKLPATLLLTCTSFLILIAVPLGMSSAIYRNRWIDRFSRFVAIVGASVPSFWLTGSVLRLKTLNDKPNGVQIDNQFDTPFFFYH</sequence>
<keyword evidence="5 7" id="KW-1133">Transmembrane helix</keyword>
<protein>
    <submittedName>
        <fullName evidence="9">ABC transporter permease subunit</fullName>
    </submittedName>
</protein>
<evidence type="ECO:0000256" key="7">
    <source>
        <dbReference type="SAM" id="Phobius"/>
    </source>
</evidence>
<accession>A0ABV6DMC8</accession>
<feature type="domain" description="ABC transmembrane type-1" evidence="8">
    <location>
        <begin position="36"/>
        <end position="71"/>
    </location>
</feature>
<gene>
    <name evidence="9" type="ORF">ACFFK0_15315</name>
</gene>
<evidence type="ECO:0000259" key="8">
    <source>
        <dbReference type="Pfam" id="PF00528"/>
    </source>
</evidence>
<keyword evidence="2" id="KW-0813">Transport</keyword>
<keyword evidence="3" id="KW-1003">Cell membrane</keyword>